<name>A0AAN7GY41_9PEZI</name>
<dbReference type="SUPFAM" id="SSF53448">
    <property type="entry name" value="Nucleotide-diphospho-sugar transferases"/>
    <property type="match status" value="1"/>
</dbReference>
<keyword evidence="9 10" id="KW-0472">Membrane</keyword>
<dbReference type="PANTHER" id="PTHR31646">
    <property type="entry name" value="ALPHA-1,2-MANNOSYLTRANSFERASE MNN2"/>
    <property type="match status" value="1"/>
</dbReference>
<proteinExistence type="inferred from homology"/>
<evidence type="ECO:0000256" key="7">
    <source>
        <dbReference type="ARBA" id="ARBA00022989"/>
    </source>
</evidence>
<dbReference type="EMBL" id="MU865337">
    <property type="protein sequence ID" value="KAK4227012.1"/>
    <property type="molecule type" value="Genomic_DNA"/>
</dbReference>
<keyword evidence="8" id="KW-0333">Golgi apparatus</keyword>
<dbReference type="GO" id="GO:0000026">
    <property type="term" value="F:alpha-1,2-mannosyltransferase activity"/>
    <property type="evidence" value="ECO:0007669"/>
    <property type="project" value="TreeGrafter"/>
</dbReference>
<dbReference type="GO" id="GO:0000139">
    <property type="term" value="C:Golgi membrane"/>
    <property type="evidence" value="ECO:0007669"/>
    <property type="project" value="UniProtKB-SubCell"/>
</dbReference>
<evidence type="ECO:0000256" key="4">
    <source>
        <dbReference type="ARBA" id="ARBA00022679"/>
    </source>
</evidence>
<accession>A0AAN7GY41</accession>
<evidence type="ECO:0000313" key="11">
    <source>
        <dbReference type="EMBL" id="KAK4227012.1"/>
    </source>
</evidence>
<keyword evidence="4" id="KW-0808">Transferase</keyword>
<dbReference type="PANTHER" id="PTHR31646:SF1">
    <property type="entry name" value="ALPHA-1,2-MANNOSYLTRANSFERASE MNN2"/>
    <property type="match status" value="1"/>
</dbReference>
<dbReference type="InterPro" id="IPR029044">
    <property type="entry name" value="Nucleotide-diphossugar_trans"/>
</dbReference>
<reference evidence="11" key="2">
    <citation type="submission" date="2023-05" db="EMBL/GenBank/DDBJ databases">
        <authorList>
            <consortium name="Lawrence Berkeley National Laboratory"/>
            <person name="Steindorff A."/>
            <person name="Hensen N."/>
            <person name="Bonometti L."/>
            <person name="Westerberg I."/>
            <person name="Brannstrom I.O."/>
            <person name="Guillou S."/>
            <person name="Cros-Aarteil S."/>
            <person name="Calhoun S."/>
            <person name="Haridas S."/>
            <person name="Kuo A."/>
            <person name="Mondo S."/>
            <person name="Pangilinan J."/>
            <person name="Riley R."/>
            <person name="Labutti K."/>
            <person name="Andreopoulos B."/>
            <person name="Lipzen A."/>
            <person name="Chen C."/>
            <person name="Yanf M."/>
            <person name="Daum C."/>
            <person name="Ng V."/>
            <person name="Clum A."/>
            <person name="Ohm R."/>
            <person name="Martin F."/>
            <person name="Silar P."/>
            <person name="Natvig D."/>
            <person name="Lalanne C."/>
            <person name="Gautier V."/>
            <person name="Ament-Velasquez S.L."/>
            <person name="Kruys A."/>
            <person name="Hutchinson M.I."/>
            <person name="Powell A.J."/>
            <person name="Barry K."/>
            <person name="Miller A.N."/>
            <person name="Grigoriev I.V."/>
            <person name="Debuchy R."/>
            <person name="Gladieux P."/>
            <person name="Thoren M.H."/>
            <person name="Johannesson H."/>
        </authorList>
    </citation>
    <scope>NUCLEOTIDE SEQUENCE</scope>
    <source>
        <strain evidence="11">CBS 990.96</strain>
    </source>
</reference>
<comment type="pathway">
    <text evidence="2">Protein modification; protein glycosylation.</text>
</comment>
<dbReference type="InterPro" id="IPR022751">
    <property type="entry name" value="Alpha_mannosyltransferase"/>
</dbReference>
<dbReference type="Pfam" id="PF11051">
    <property type="entry name" value="Mannosyl_trans3"/>
    <property type="match status" value="2"/>
</dbReference>
<gene>
    <name evidence="11" type="ORF">QBC38DRAFT_207633</name>
</gene>
<evidence type="ECO:0000256" key="10">
    <source>
        <dbReference type="SAM" id="Phobius"/>
    </source>
</evidence>
<dbReference type="AlphaFoldDB" id="A0AAN7GY41"/>
<reference evidence="11" key="1">
    <citation type="journal article" date="2023" name="Mol. Phylogenet. Evol.">
        <title>Genome-scale phylogeny and comparative genomics of the fungal order Sordariales.</title>
        <authorList>
            <person name="Hensen N."/>
            <person name="Bonometti L."/>
            <person name="Westerberg I."/>
            <person name="Brannstrom I.O."/>
            <person name="Guillou S."/>
            <person name="Cros-Aarteil S."/>
            <person name="Calhoun S."/>
            <person name="Haridas S."/>
            <person name="Kuo A."/>
            <person name="Mondo S."/>
            <person name="Pangilinan J."/>
            <person name="Riley R."/>
            <person name="LaButti K."/>
            <person name="Andreopoulos B."/>
            <person name="Lipzen A."/>
            <person name="Chen C."/>
            <person name="Yan M."/>
            <person name="Daum C."/>
            <person name="Ng V."/>
            <person name="Clum A."/>
            <person name="Steindorff A."/>
            <person name="Ohm R.A."/>
            <person name="Martin F."/>
            <person name="Silar P."/>
            <person name="Natvig D.O."/>
            <person name="Lalanne C."/>
            <person name="Gautier V."/>
            <person name="Ament-Velasquez S.L."/>
            <person name="Kruys A."/>
            <person name="Hutchinson M.I."/>
            <person name="Powell A.J."/>
            <person name="Barry K."/>
            <person name="Miller A.N."/>
            <person name="Grigoriev I.V."/>
            <person name="Debuchy R."/>
            <person name="Gladieux P."/>
            <person name="Hiltunen Thoren M."/>
            <person name="Johannesson H."/>
        </authorList>
    </citation>
    <scope>NUCLEOTIDE SEQUENCE</scope>
    <source>
        <strain evidence="11">CBS 990.96</strain>
    </source>
</reference>
<evidence type="ECO:0000256" key="3">
    <source>
        <dbReference type="ARBA" id="ARBA00009105"/>
    </source>
</evidence>
<evidence type="ECO:0000256" key="5">
    <source>
        <dbReference type="ARBA" id="ARBA00022692"/>
    </source>
</evidence>
<keyword evidence="6" id="KW-0735">Signal-anchor</keyword>
<feature type="transmembrane region" description="Helical" evidence="10">
    <location>
        <begin position="12"/>
        <end position="35"/>
    </location>
</feature>
<evidence type="ECO:0000256" key="8">
    <source>
        <dbReference type="ARBA" id="ARBA00023034"/>
    </source>
</evidence>
<keyword evidence="12" id="KW-1185">Reference proteome</keyword>
<dbReference type="GO" id="GO:0046354">
    <property type="term" value="P:mannan biosynthetic process"/>
    <property type="evidence" value="ECO:0007669"/>
    <property type="project" value="TreeGrafter"/>
</dbReference>
<evidence type="ECO:0000256" key="6">
    <source>
        <dbReference type="ARBA" id="ARBA00022968"/>
    </source>
</evidence>
<keyword evidence="11" id="KW-0328">Glycosyltransferase</keyword>
<dbReference type="Proteomes" id="UP001301958">
    <property type="component" value="Unassembled WGS sequence"/>
</dbReference>
<evidence type="ECO:0000313" key="12">
    <source>
        <dbReference type="Proteomes" id="UP001301958"/>
    </source>
</evidence>
<evidence type="ECO:0000256" key="2">
    <source>
        <dbReference type="ARBA" id="ARBA00004922"/>
    </source>
</evidence>
<protein>
    <submittedName>
        <fullName evidence="11">Mannosyltransferase putative-domain-containing protein</fullName>
    </submittedName>
</protein>
<sequence>MIRLPYLLSGRTKVLLILFLPFLTFIYFIASYGSLNRNPPPQTPVVGHENLPVPTKNNNKPSDWWIEFFSRFEKTRPRASPLKFKDGAGGDNWKPDTTSTRASKFTLNDRDLSHLTESHAEFISQLPSFARHLPYNPDTTGIVAAAGIFNFGQVISTILTTRRAGSKLPIEIIVDSSEPWIDHLCTEVLPLPQYNAHCVYLQNQWAGMNPFTPTFKGFQWKFIAMVASSFQNVLYFDADILPIHNPDPILTPKSEPYASTGFITYPDFWTSTISPYFYHIVGDLPIPPLTARPSSESGIMFFDKKRHADTILLASYYNYNGLSHYYPMLSQHAPGEGDKETFLQAALVLEGLRKKGVYQEPTEWMVPNAGIKKGYWDVKRMPVVHGRTNKGEWRGAFMQQMDPMEDYRVVMKAIKEDEERRKKEKTLKEINNNKKGRRSGRVANGRPFDTTPFHTDSSFLENVGNLTLKHDDGRFMFFHNNGIKPDFARIKHYSIVVTNEDDKYIRLWGDPGWIIKRTGRDVEKDLWLDSQDLYCNKTAMTDVCQEITKVVDQIFV</sequence>
<keyword evidence="5 10" id="KW-0812">Transmembrane</keyword>
<comment type="subcellular location">
    <subcellularLocation>
        <location evidence="1">Golgi apparatus membrane</location>
        <topology evidence="1">Single-pass type II membrane protein</topology>
    </subcellularLocation>
</comment>
<comment type="caution">
    <text evidence="11">The sequence shown here is derived from an EMBL/GenBank/DDBJ whole genome shotgun (WGS) entry which is preliminary data.</text>
</comment>
<keyword evidence="7 10" id="KW-1133">Transmembrane helix</keyword>
<evidence type="ECO:0000256" key="1">
    <source>
        <dbReference type="ARBA" id="ARBA00004323"/>
    </source>
</evidence>
<evidence type="ECO:0000256" key="9">
    <source>
        <dbReference type="ARBA" id="ARBA00023136"/>
    </source>
</evidence>
<organism evidence="11 12">
    <name type="scientific">Podospora fimiseda</name>
    <dbReference type="NCBI Taxonomy" id="252190"/>
    <lineage>
        <taxon>Eukaryota</taxon>
        <taxon>Fungi</taxon>
        <taxon>Dikarya</taxon>
        <taxon>Ascomycota</taxon>
        <taxon>Pezizomycotina</taxon>
        <taxon>Sordariomycetes</taxon>
        <taxon>Sordariomycetidae</taxon>
        <taxon>Sordariales</taxon>
        <taxon>Podosporaceae</taxon>
        <taxon>Podospora</taxon>
    </lineage>
</organism>
<comment type="similarity">
    <text evidence="3">Belongs to the MNN1/MNT family.</text>
</comment>